<dbReference type="GO" id="GO:0005829">
    <property type="term" value="C:cytosol"/>
    <property type="evidence" value="ECO:0007669"/>
    <property type="project" value="TreeGrafter"/>
</dbReference>
<evidence type="ECO:0000256" key="4">
    <source>
        <dbReference type="ARBA" id="ARBA00022670"/>
    </source>
</evidence>
<protein>
    <recommendedName>
        <fullName evidence="3">ubiquitinyl hydrolase 1</fullName>
        <ecNumber evidence="3">3.4.19.12</ecNumber>
    </recommendedName>
</protein>
<dbReference type="EC" id="3.4.19.12" evidence="3"/>
<dbReference type="OrthoDB" id="2020758at2759"/>
<keyword evidence="5" id="KW-0833">Ubl conjugation pathway</keyword>
<dbReference type="InParanoid" id="A0A401GDA9"/>
<comment type="catalytic activity">
    <reaction evidence="1">
        <text>Thiol-dependent hydrolysis of ester, thioester, amide, peptide and isopeptide bonds formed by the C-terminal Gly of ubiquitin (a 76-residue protein attached to proteins as an intracellular targeting signal).</text>
        <dbReference type="EC" id="3.4.19.12"/>
    </reaction>
</comment>
<dbReference type="GO" id="GO:0016579">
    <property type="term" value="P:protein deubiquitination"/>
    <property type="evidence" value="ECO:0007669"/>
    <property type="project" value="InterPro"/>
</dbReference>
<proteinExistence type="inferred from homology"/>
<dbReference type="Gene3D" id="3.90.70.10">
    <property type="entry name" value="Cysteine proteinases"/>
    <property type="match status" value="1"/>
</dbReference>
<dbReference type="InterPro" id="IPR028889">
    <property type="entry name" value="USP"/>
</dbReference>
<dbReference type="PANTHER" id="PTHR24006">
    <property type="entry name" value="UBIQUITIN CARBOXYL-TERMINAL HYDROLASE"/>
    <property type="match status" value="1"/>
</dbReference>
<feature type="transmembrane region" description="Helical" evidence="9">
    <location>
        <begin position="43"/>
        <end position="65"/>
    </location>
</feature>
<evidence type="ECO:0000256" key="1">
    <source>
        <dbReference type="ARBA" id="ARBA00000707"/>
    </source>
</evidence>
<keyword evidence="9" id="KW-0812">Transmembrane</keyword>
<keyword evidence="9" id="KW-0472">Membrane</keyword>
<dbReference type="PROSITE" id="PS50235">
    <property type="entry name" value="USP_3"/>
    <property type="match status" value="1"/>
</dbReference>
<evidence type="ECO:0000256" key="6">
    <source>
        <dbReference type="ARBA" id="ARBA00022801"/>
    </source>
</evidence>
<dbReference type="EMBL" id="BFAD01000002">
    <property type="protein sequence ID" value="GBE80169.1"/>
    <property type="molecule type" value="Genomic_DNA"/>
</dbReference>
<feature type="domain" description="USP" evidence="10">
    <location>
        <begin position="113"/>
        <end position="567"/>
    </location>
</feature>
<dbReference type="SUPFAM" id="SSF54001">
    <property type="entry name" value="Cysteine proteinases"/>
    <property type="match status" value="1"/>
</dbReference>
<evidence type="ECO:0000256" key="5">
    <source>
        <dbReference type="ARBA" id="ARBA00022786"/>
    </source>
</evidence>
<name>A0A401GDA9_9APHY</name>
<dbReference type="GO" id="GO:0005634">
    <property type="term" value="C:nucleus"/>
    <property type="evidence" value="ECO:0007669"/>
    <property type="project" value="TreeGrafter"/>
</dbReference>
<keyword evidence="7" id="KW-0788">Thiol protease</keyword>
<comment type="caution">
    <text evidence="11">The sequence shown here is derived from an EMBL/GenBank/DDBJ whole genome shotgun (WGS) entry which is preliminary data.</text>
</comment>
<evidence type="ECO:0000313" key="12">
    <source>
        <dbReference type="Proteomes" id="UP000287166"/>
    </source>
</evidence>
<dbReference type="GeneID" id="38777086"/>
<dbReference type="Pfam" id="PF00443">
    <property type="entry name" value="UCH"/>
    <property type="match status" value="1"/>
</dbReference>
<dbReference type="InterPro" id="IPR050164">
    <property type="entry name" value="Peptidase_C19"/>
</dbReference>
<evidence type="ECO:0000256" key="3">
    <source>
        <dbReference type="ARBA" id="ARBA00012759"/>
    </source>
</evidence>
<feature type="compositionally biased region" description="Low complexity" evidence="8">
    <location>
        <begin position="739"/>
        <end position="756"/>
    </location>
</feature>
<dbReference type="RefSeq" id="XP_027611082.1">
    <property type="nucleotide sequence ID" value="XM_027755281.1"/>
</dbReference>
<evidence type="ECO:0000256" key="8">
    <source>
        <dbReference type="SAM" id="MobiDB-lite"/>
    </source>
</evidence>
<gene>
    <name evidence="11" type="ORF">SCP_0213770</name>
</gene>
<keyword evidence="9" id="KW-1133">Transmembrane helix</keyword>
<dbReference type="InterPro" id="IPR001394">
    <property type="entry name" value="Peptidase_C19_UCH"/>
</dbReference>
<dbReference type="CDD" id="cd02662">
    <property type="entry name" value="Peptidase_C19F"/>
    <property type="match status" value="1"/>
</dbReference>
<dbReference type="InterPro" id="IPR018200">
    <property type="entry name" value="USP_CS"/>
</dbReference>
<dbReference type="GO" id="GO:0004843">
    <property type="term" value="F:cysteine-type deubiquitinase activity"/>
    <property type="evidence" value="ECO:0007669"/>
    <property type="project" value="UniProtKB-EC"/>
</dbReference>
<dbReference type="Proteomes" id="UP000287166">
    <property type="component" value="Unassembled WGS sequence"/>
</dbReference>
<sequence>MLLDDIRYLAYLLVSSPAFQLLFPFLILFLVPLLVLSLHARKAAIAASILMVLEALAYALPWNWFDSHSTPAHAEKRKSRKKAVRTRADELASRKAENHELSEHLAADGGYYPGLVNISGTYCFMDSTLQAMASLTYLQPHIDAIHAKAVALDVPTPVVDALRALLHTLNTPSSAPSALRPIEMISALSASSSARHNSLFSSREHQDAQELFQLLSECIKNEAAAVDREGHRDRGLGALAHAEGPASREIGTSVFDGLTANRRSCMECGYTEAVMHFAFDNWQLAVPRLTSACRLEDCLEDYTRLEILTDCVCRKCSMLATYYRLQQEAEKLTEAADVHESSPSKKKRAREARKLLARVKAAIDQGRIEEDIKGVKMERVFSKASTKQAMIARPPRVLALHLNRSVHYGHYAGKNTCRVLFPEILDLTPYTTSGQLSTVPSVPISTPAPALPRSTTPTPASVSAPRTLYRLAAVVCHYGAHSFGHYVCFRRKPRRHATPPTLACPLSCECPRCARFGPVRDDADPDPDAARPGCGWLRVSDDSVRECGLESVLQEGAGVFMLYYERVVLPRGGPYMVRSPRSSEETLRPEGVRANGSWASLASEDGGVVLHTPVPKAVGPRIVRNVSAQVRGMSRSPSAREEGTPQPLPKMLNGKLHAGLNGDAVLPNGDAFLPPQDRDAALTTQDGGAVLALQDGDAVLAPQDRKYESEPEPELNGVVEATIAAPAPSVEPKSEHEAAPATSPTAASPRVPATAAHRLTSGAPAVPHANGRSARIA</sequence>
<organism evidence="11 12">
    <name type="scientific">Sparassis crispa</name>
    <dbReference type="NCBI Taxonomy" id="139825"/>
    <lineage>
        <taxon>Eukaryota</taxon>
        <taxon>Fungi</taxon>
        <taxon>Dikarya</taxon>
        <taxon>Basidiomycota</taxon>
        <taxon>Agaricomycotina</taxon>
        <taxon>Agaricomycetes</taxon>
        <taxon>Polyporales</taxon>
        <taxon>Sparassidaceae</taxon>
        <taxon>Sparassis</taxon>
    </lineage>
</organism>
<feature type="transmembrane region" description="Helical" evidence="9">
    <location>
        <begin position="12"/>
        <end position="36"/>
    </location>
</feature>
<dbReference type="PANTHER" id="PTHR24006:SF888">
    <property type="entry name" value="UBIQUITIN CARBOXYL-TERMINAL HYDROLASE 30"/>
    <property type="match status" value="1"/>
</dbReference>
<evidence type="ECO:0000256" key="9">
    <source>
        <dbReference type="SAM" id="Phobius"/>
    </source>
</evidence>
<evidence type="ECO:0000256" key="7">
    <source>
        <dbReference type="ARBA" id="ARBA00022807"/>
    </source>
</evidence>
<evidence type="ECO:0000313" key="11">
    <source>
        <dbReference type="EMBL" id="GBE80169.1"/>
    </source>
</evidence>
<dbReference type="InterPro" id="IPR038765">
    <property type="entry name" value="Papain-like_cys_pep_sf"/>
</dbReference>
<feature type="region of interest" description="Disordered" evidence="8">
    <location>
        <begin position="727"/>
        <end position="777"/>
    </location>
</feature>
<dbReference type="PROSITE" id="PS00973">
    <property type="entry name" value="USP_2"/>
    <property type="match status" value="1"/>
</dbReference>
<comment type="similarity">
    <text evidence="2">Belongs to the peptidase C19 family.</text>
</comment>
<accession>A0A401GDA9</accession>
<keyword evidence="6" id="KW-0378">Hydrolase</keyword>
<keyword evidence="4" id="KW-0645">Protease</keyword>
<keyword evidence="12" id="KW-1185">Reference proteome</keyword>
<evidence type="ECO:0000259" key="10">
    <source>
        <dbReference type="PROSITE" id="PS50235"/>
    </source>
</evidence>
<dbReference type="GO" id="GO:0006508">
    <property type="term" value="P:proteolysis"/>
    <property type="evidence" value="ECO:0007669"/>
    <property type="project" value="UniProtKB-KW"/>
</dbReference>
<evidence type="ECO:0000256" key="2">
    <source>
        <dbReference type="ARBA" id="ARBA00009085"/>
    </source>
</evidence>
<dbReference type="STRING" id="139825.A0A401GDA9"/>
<dbReference type="AlphaFoldDB" id="A0A401GDA9"/>
<reference evidence="11 12" key="1">
    <citation type="journal article" date="2018" name="Sci. Rep.">
        <title>Genome sequence of the cauliflower mushroom Sparassis crispa (Hanabiratake) and its association with beneficial usage.</title>
        <authorList>
            <person name="Kiyama R."/>
            <person name="Furutani Y."/>
            <person name="Kawaguchi K."/>
            <person name="Nakanishi T."/>
        </authorList>
    </citation>
    <scope>NUCLEOTIDE SEQUENCE [LARGE SCALE GENOMIC DNA]</scope>
</reference>